<dbReference type="EMBL" id="CM035430">
    <property type="protein sequence ID" value="KAH7297739.1"/>
    <property type="molecule type" value="Genomic_DNA"/>
</dbReference>
<accession>A0A8T2RML3</accession>
<organism evidence="1 2">
    <name type="scientific">Ceratopteris richardii</name>
    <name type="common">Triangle waterfern</name>
    <dbReference type="NCBI Taxonomy" id="49495"/>
    <lineage>
        <taxon>Eukaryota</taxon>
        <taxon>Viridiplantae</taxon>
        <taxon>Streptophyta</taxon>
        <taxon>Embryophyta</taxon>
        <taxon>Tracheophyta</taxon>
        <taxon>Polypodiopsida</taxon>
        <taxon>Polypodiidae</taxon>
        <taxon>Polypodiales</taxon>
        <taxon>Pteridineae</taxon>
        <taxon>Pteridaceae</taxon>
        <taxon>Parkerioideae</taxon>
        <taxon>Ceratopteris</taxon>
    </lineage>
</organism>
<sequence length="109" mass="11595">MCRSWLGLPPFYAMAAPLKACYISSSRSEVVDGERSSSCEPEGRATAVAFGAGIWHPCRALSSSWAVDLHVSSVSWHCGESVFVTVASIRHISSSGIADVLIPLCSSHL</sequence>
<gene>
    <name evidence="1" type="ORF">KP509_25G009800</name>
</gene>
<keyword evidence="2" id="KW-1185">Reference proteome</keyword>
<proteinExistence type="predicted"/>
<evidence type="ECO:0000313" key="2">
    <source>
        <dbReference type="Proteomes" id="UP000825935"/>
    </source>
</evidence>
<reference evidence="1" key="1">
    <citation type="submission" date="2021-08" db="EMBL/GenBank/DDBJ databases">
        <title>WGS assembly of Ceratopteris richardii.</title>
        <authorList>
            <person name="Marchant D.B."/>
            <person name="Chen G."/>
            <person name="Jenkins J."/>
            <person name="Shu S."/>
            <person name="Leebens-Mack J."/>
            <person name="Grimwood J."/>
            <person name="Schmutz J."/>
            <person name="Soltis P."/>
            <person name="Soltis D."/>
            <person name="Chen Z.-H."/>
        </authorList>
    </citation>
    <scope>NUCLEOTIDE SEQUENCE</scope>
    <source>
        <strain evidence="1">Whitten #5841</strain>
        <tissue evidence="1">Leaf</tissue>
    </source>
</reference>
<dbReference type="AlphaFoldDB" id="A0A8T2RML3"/>
<protein>
    <submittedName>
        <fullName evidence="1">Uncharacterized protein</fullName>
    </submittedName>
</protein>
<name>A0A8T2RML3_CERRI</name>
<dbReference type="Proteomes" id="UP000825935">
    <property type="component" value="Chromosome 25"/>
</dbReference>
<comment type="caution">
    <text evidence="1">The sequence shown here is derived from an EMBL/GenBank/DDBJ whole genome shotgun (WGS) entry which is preliminary data.</text>
</comment>
<evidence type="ECO:0000313" key="1">
    <source>
        <dbReference type="EMBL" id="KAH7297739.1"/>
    </source>
</evidence>